<comment type="caution">
    <text evidence="3">The sequence shown here is derived from an EMBL/GenBank/DDBJ whole genome shotgun (WGS) entry which is preliminary data.</text>
</comment>
<dbReference type="Proteomes" id="UP001519460">
    <property type="component" value="Unassembled WGS sequence"/>
</dbReference>
<gene>
    <name evidence="3" type="ORF">BaRGS_00030117</name>
</gene>
<keyword evidence="4" id="KW-1185">Reference proteome</keyword>
<organism evidence="3 4">
    <name type="scientific">Batillaria attramentaria</name>
    <dbReference type="NCBI Taxonomy" id="370345"/>
    <lineage>
        <taxon>Eukaryota</taxon>
        <taxon>Metazoa</taxon>
        <taxon>Spiralia</taxon>
        <taxon>Lophotrochozoa</taxon>
        <taxon>Mollusca</taxon>
        <taxon>Gastropoda</taxon>
        <taxon>Caenogastropoda</taxon>
        <taxon>Sorbeoconcha</taxon>
        <taxon>Cerithioidea</taxon>
        <taxon>Batillariidae</taxon>
        <taxon>Batillaria</taxon>
    </lineage>
</organism>
<dbReference type="InterPro" id="IPR000182">
    <property type="entry name" value="GNAT_dom"/>
</dbReference>
<dbReference type="SUPFAM" id="SSF55729">
    <property type="entry name" value="Acyl-CoA N-acyltransferases (Nat)"/>
    <property type="match status" value="1"/>
</dbReference>
<feature type="region of interest" description="Disordered" evidence="1">
    <location>
        <begin position="242"/>
        <end position="262"/>
    </location>
</feature>
<dbReference type="PANTHER" id="PTHR43138:SF1">
    <property type="entry name" value="N-ACETYLTRANSFERASE ACA1"/>
    <property type="match status" value="1"/>
</dbReference>
<dbReference type="InterPro" id="IPR016181">
    <property type="entry name" value="Acyl_CoA_acyltransferase"/>
</dbReference>
<evidence type="ECO:0000256" key="1">
    <source>
        <dbReference type="SAM" id="MobiDB-lite"/>
    </source>
</evidence>
<dbReference type="InterPro" id="IPR052742">
    <property type="entry name" value="Mito_N-acetyltransferase"/>
</dbReference>
<dbReference type="EMBL" id="JACVVK020000320">
    <property type="protein sequence ID" value="KAK7478654.1"/>
    <property type="molecule type" value="Genomic_DNA"/>
</dbReference>
<dbReference type="PANTHER" id="PTHR43138">
    <property type="entry name" value="ACETYLTRANSFERASE, GNAT FAMILY"/>
    <property type="match status" value="1"/>
</dbReference>
<evidence type="ECO:0000313" key="4">
    <source>
        <dbReference type="Proteomes" id="UP001519460"/>
    </source>
</evidence>
<reference evidence="3 4" key="1">
    <citation type="journal article" date="2023" name="Sci. Data">
        <title>Genome assembly of the Korean intertidal mud-creeper Batillaria attramentaria.</title>
        <authorList>
            <person name="Patra A.K."/>
            <person name="Ho P.T."/>
            <person name="Jun S."/>
            <person name="Lee S.J."/>
            <person name="Kim Y."/>
            <person name="Won Y.J."/>
        </authorList>
    </citation>
    <scope>NUCLEOTIDE SEQUENCE [LARGE SCALE GENOMIC DNA]</scope>
    <source>
        <strain evidence="3">Wonlab-2016</strain>
    </source>
</reference>
<accession>A0ABD0JUB3</accession>
<name>A0ABD0JUB3_9CAEN</name>
<protein>
    <recommendedName>
        <fullName evidence="2">N-acetyltransferase domain-containing protein</fullName>
    </recommendedName>
</protein>
<proteinExistence type="predicted"/>
<feature type="compositionally biased region" description="Basic and acidic residues" evidence="1">
    <location>
        <begin position="243"/>
        <end position="256"/>
    </location>
</feature>
<feature type="domain" description="N-acetyltransferase" evidence="2">
    <location>
        <begin position="41"/>
        <end position="200"/>
    </location>
</feature>
<dbReference type="AlphaFoldDB" id="A0ABD0JUB3"/>
<sequence>MVKIESESNATDNDTHVTSASAAHDVMLLPLHTTLPDGRHVTISDIPDHQLSEVYAMIQQAAYDSDGFGWDEFPTEAHFRCEVNDGKNLQICLQETCKMIAVLLLTPSRFYRGQRVADPWLIVHPDERRKRVGEFCFGLGLDYCRRLGYQAAYADTFTNNVAMRRILEKLGFQRVGLLPMGATLRNGTIVGSVIYYKDLRQDQAETVPADEDVQRIEIGLNQHHVDNDVNHHQLLGNGLNPHHHIDNGINQHEHLDNGTNSR</sequence>
<dbReference type="Gene3D" id="3.40.630.30">
    <property type="match status" value="1"/>
</dbReference>
<evidence type="ECO:0000259" key="2">
    <source>
        <dbReference type="PROSITE" id="PS51186"/>
    </source>
</evidence>
<evidence type="ECO:0000313" key="3">
    <source>
        <dbReference type="EMBL" id="KAK7478654.1"/>
    </source>
</evidence>
<dbReference type="PROSITE" id="PS51186">
    <property type="entry name" value="GNAT"/>
    <property type="match status" value="1"/>
</dbReference>
<dbReference type="Pfam" id="PF00583">
    <property type="entry name" value="Acetyltransf_1"/>
    <property type="match status" value="1"/>
</dbReference>